<organism evidence="1 2">
    <name type="scientific">Streblomastix strix</name>
    <dbReference type="NCBI Taxonomy" id="222440"/>
    <lineage>
        <taxon>Eukaryota</taxon>
        <taxon>Metamonada</taxon>
        <taxon>Preaxostyla</taxon>
        <taxon>Oxymonadida</taxon>
        <taxon>Streblomastigidae</taxon>
        <taxon>Streblomastix</taxon>
    </lineage>
</organism>
<name>A0A5J4U5H7_9EUKA</name>
<comment type="caution">
    <text evidence="1">The sequence shown here is derived from an EMBL/GenBank/DDBJ whole genome shotgun (WGS) entry which is preliminary data.</text>
</comment>
<accession>A0A5J4U5H7</accession>
<feature type="non-terminal residue" evidence="1">
    <location>
        <position position="505"/>
    </location>
</feature>
<dbReference type="EMBL" id="SNRW01020274">
    <property type="protein sequence ID" value="KAA6365619.1"/>
    <property type="molecule type" value="Genomic_DNA"/>
</dbReference>
<reference evidence="1 2" key="1">
    <citation type="submission" date="2019-03" db="EMBL/GenBank/DDBJ databases">
        <title>Single cell metagenomics reveals metabolic interactions within the superorganism composed of flagellate Streblomastix strix and complex community of Bacteroidetes bacteria on its surface.</title>
        <authorList>
            <person name="Treitli S.C."/>
            <person name="Kolisko M."/>
            <person name="Husnik F."/>
            <person name="Keeling P."/>
            <person name="Hampl V."/>
        </authorList>
    </citation>
    <scope>NUCLEOTIDE SEQUENCE [LARGE SCALE GENOMIC DNA]</scope>
    <source>
        <strain evidence="1">ST1C</strain>
    </source>
</reference>
<evidence type="ECO:0000313" key="2">
    <source>
        <dbReference type="Proteomes" id="UP000324800"/>
    </source>
</evidence>
<gene>
    <name evidence="1" type="ORF">EZS28_038854</name>
</gene>
<dbReference type="Proteomes" id="UP000324800">
    <property type="component" value="Unassembled WGS sequence"/>
</dbReference>
<dbReference type="AlphaFoldDB" id="A0A5J4U5H7"/>
<evidence type="ECO:0000313" key="1">
    <source>
        <dbReference type="EMBL" id="KAA6365619.1"/>
    </source>
</evidence>
<sequence length="505" mass="53759">MRINQPVEQLDIVNLPASSTGDFAFSAESGTVWMYESEWYDSGQLVPDQVTPASDELPIINGTAAAGNSTSYSRGDHVHPQQLTYDNDITATKFIMTGGTATQILLANGDTTTLNSKLSRTYNSGTGGYIRLCVFPAGTSTGAPYIQFQVQCNTNGMQTIDLVPNYTVNGINALYGVFTAPSYVQTIINVYYGVDQLLHTHTGTGSAAIYSAWIHMMSGSGIATVTVSKQGTYWPQRVTEILTQDIVSSITGSQTQIPMSFNLGTGGIIGNMLQVNPLDRNYSSYSNGIRIGNNNNDSSSSLYLGCIKTAINTTQAGQWEISKTNDNTLTINPSSLRQTDHSVGLNINSDSSKIMFNNNELVNVGTDQTITGRKTFANTSLGSIQINATDVSYGEGIRISNSPLYNVSTIYIGTSSTSTSGEIDGQWTIIKRNAGELCICRTTDQNTDNRGLMISADGNTLSFNGSVIAGTGATSGASNGSVNYSAGNPILWGVNSVDTNGGFYS</sequence>
<protein>
    <submittedName>
        <fullName evidence="1">Uncharacterized protein</fullName>
    </submittedName>
</protein>
<proteinExistence type="predicted"/>